<dbReference type="Proteomes" id="UP000683925">
    <property type="component" value="Unassembled WGS sequence"/>
</dbReference>
<comment type="caution">
    <text evidence="1">The sequence shown here is derived from an EMBL/GenBank/DDBJ whole genome shotgun (WGS) entry which is preliminary data.</text>
</comment>
<sequence>MGNANTLTDKKSAANLNKQFMLTEIQQKIQLSLKKQNMKIVSKLKASQISTEPDQIFTYRINCQSARGLLEDQPILVNR</sequence>
<dbReference type="EMBL" id="CAJJDP010000134">
    <property type="protein sequence ID" value="CAD8204733.1"/>
    <property type="molecule type" value="Genomic_DNA"/>
</dbReference>
<accession>A0A8S1XUN5</accession>
<name>A0A8S1XUN5_PAROT</name>
<proteinExistence type="predicted"/>
<keyword evidence="2" id="KW-1185">Reference proteome</keyword>
<gene>
    <name evidence="1" type="ORF">POCTA_138.1.T1330152</name>
</gene>
<dbReference type="AlphaFoldDB" id="A0A8S1XUN5"/>
<reference evidence="1" key="1">
    <citation type="submission" date="2021-01" db="EMBL/GenBank/DDBJ databases">
        <authorList>
            <consortium name="Genoscope - CEA"/>
            <person name="William W."/>
        </authorList>
    </citation>
    <scope>NUCLEOTIDE SEQUENCE</scope>
</reference>
<protein>
    <submittedName>
        <fullName evidence="1">Uncharacterized protein</fullName>
    </submittedName>
</protein>
<dbReference type="OMA" id="RINCQSA"/>
<dbReference type="OrthoDB" id="10396437at2759"/>
<evidence type="ECO:0000313" key="1">
    <source>
        <dbReference type="EMBL" id="CAD8204733.1"/>
    </source>
</evidence>
<evidence type="ECO:0000313" key="2">
    <source>
        <dbReference type="Proteomes" id="UP000683925"/>
    </source>
</evidence>
<organism evidence="1 2">
    <name type="scientific">Paramecium octaurelia</name>
    <dbReference type="NCBI Taxonomy" id="43137"/>
    <lineage>
        <taxon>Eukaryota</taxon>
        <taxon>Sar</taxon>
        <taxon>Alveolata</taxon>
        <taxon>Ciliophora</taxon>
        <taxon>Intramacronucleata</taxon>
        <taxon>Oligohymenophorea</taxon>
        <taxon>Peniculida</taxon>
        <taxon>Parameciidae</taxon>
        <taxon>Paramecium</taxon>
    </lineage>
</organism>